<name>A0A067KMG2_JATCU</name>
<dbReference type="Proteomes" id="UP000027138">
    <property type="component" value="Unassembled WGS sequence"/>
</dbReference>
<evidence type="ECO:0000259" key="2">
    <source>
        <dbReference type="PROSITE" id="PS50263"/>
    </source>
</evidence>
<comment type="similarity">
    <text evidence="1">Belongs to the carbon-nitrogen hydrolase superfamily. Nitrilase family.</text>
</comment>
<feature type="domain" description="CN hydrolase" evidence="2">
    <location>
        <begin position="1"/>
        <end position="170"/>
    </location>
</feature>
<dbReference type="OrthoDB" id="10250282at2759"/>
<accession>A0A067KMG2</accession>
<dbReference type="Pfam" id="PF00795">
    <property type="entry name" value="CN_hydrolase"/>
    <property type="match status" value="1"/>
</dbReference>
<dbReference type="SUPFAM" id="SSF56317">
    <property type="entry name" value="Carbon-nitrogen hydrolase"/>
    <property type="match status" value="1"/>
</dbReference>
<dbReference type="EMBL" id="KK914453">
    <property type="protein sequence ID" value="KDP36178.1"/>
    <property type="molecule type" value="Genomic_DNA"/>
</dbReference>
<dbReference type="PANTHER" id="PTHR46044">
    <property type="entry name" value="NITRILASE"/>
    <property type="match status" value="1"/>
</dbReference>
<gene>
    <name evidence="3" type="ORF">JCGZ_08822</name>
</gene>
<dbReference type="GO" id="GO:0051410">
    <property type="term" value="P:detoxification of nitrogen compound"/>
    <property type="evidence" value="ECO:0007669"/>
    <property type="project" value="TreeGrafter"/>
</dbReference>
<dbReference type="PANTHER" id="PTHR46044:SF8">
    <property type="entry name" value="BIFUNCTIONAL NITRILASE_NITRILE HYDRATASE NIT4B"/>
    <property type="match status" value="1"/>
</dbReference>
<protein>
    <recommendedName>
        <fullName evidence="2">CN hydrolase domain-containing protein</fullName>
    </recommendedName>
</protein>
<dbReference type="InterPro" id="IPR036526">
    <property type="entry name" value="C-N_Hydrolase_sf"/>
</dbReference>
<dbReference type="InterPro" id="IPR044149">
    <property type="entry name" value="Nitrilases_CHs"/>
</dbReference>
<proteinExistence type="inferred from homology"/>
<dbReference type="GO" id="GO:0018822">
    <property type="term" value="F:nitrile hydratase activity"/>
    <property type="evidence" value="ECO:0007669"/>
    <property type="project" value="TreeGrafter"/>
</dbReference>
<evidence type="ECO:0000256" key="1">
    <source>
        <dbReference type="ARBA" id="ARBA00008129"/>
    </source>
</evidence>
<sequence length="220" mass="23705">MGVVERAGCYLFSTVLFFDSLGQRLGQQRKLMPVASESAVWYSGQKSSLPVYETSIGKIGGLVCWDNKSPLLRTELYAKGVEIYCAPSADSREIWKSSMIHIAVEGGCFVLSASQLCRRDYPLSFGDSNSDKSLDVITSGGGSVIVSPSGTVLAGPNYQKECLISADLDLSEINRAKTEFGAIGNNLKPDHVGWCASELNPILLATDIKIEDPNDNELSG</sequence>
<reference evidence="3 4" key="1">
    <citation type="journal article" date="2014" name="PLoS ONE">
        <title>Global Analysis of Gene Expression Profiles in Physic Nut (Jatropha curcas L.) Seedlings Exposed to Salt Stress.</title>
        <authorList>
            <person name="Zhang L."/>
            <person name="Zhang C."/>
            <person name="Wu P."/>
            <person name="Chen Y."/>
            <person name="Li M."/>
            <person name="Jiang H."/>
            <person name="Wu G."/>
        </authorList>
    </citation>
    <scope>NUCLEOTIDE SEQUENCE [LARGE SCALE GENOMIC DNA]</scope>
    <source>
        <strain evidence="4">cv. GZQX0401</strain>
        <tissue evidence="3">Young leaves</tissue>
    </source>
</reference>
<dbReference type="InterPro" id="IPR003010">
    <property type="entry name" value="C-N_Hydrolase"/>
</dbReference>
<keyword evidence="4" id="KW-1185">Reference proteome</keyword>
<dbReference type="PROSITE" id="PS50263">
    <property type="entry name" value="CN_HYDROLASE"/>
    <property type="match status" value="1"/>
</dbReference>
<organism evidence="3 4">
    <name type="scientific">Jatropha curcas</name>
    <name type="common">Barbados nut</name>
    <dbReference type="NCBI Taxonomy" id="180498"/>
    <lineage>
        <taxon>Eukaryota</taxon>
        <taxon>Viridiplantae</taxon>
        <taxon>Streptophyta</taxon>
        <taxon>Embryophyta</taxon>
        <taxon>Tracheophyta</taxon>
        <taxon>Spermatophyta</taxon>
        <taxon>Magnoliopsida</taxon>
        <taxon>eudicotyledons</taxon>
        <taxon>Gunneridae</taxon>
        <taxon>Pentapetalae</taxon>
        <taxon>rosids</taxon>
        <taxon>fabids</taxon>
        <taxon>Malpighiales</taxon>
        <taxon>Euphorbiaceae</taxon>
        <taxon>Crotonoideae</taxon>
        <taxon>Jatropheae</taxon>
        <taxon>Jatropha</taxon>
    </lineage>
</organism>
<evidence type="ECO:0000313" key="3">
    <source>
        <dbReference type="EMBL" id="KDP36178.1"/>
    </source>
</evidence>
<dbReference type="AlphaFoldDB" id="A0A067KMG2"/>
<evidence type="ECO:0000313" key="4">
    <source>
        <dbReference type="Proteomes" id="UP000027138"/>
    </source>
</evidence>
<dbReference type="STRING" id="180498.A0A067KMG2"/>
<dbReference type="Gene3D" id="3.60.110.10">
    <property type="entry name" value="Carbon-nitrogen hydrolase"/>
    <property type="match status" value="1"/>
</dbReference>
<dbReference type="GO" id="GO:0000257">
    <property type="term" value="F:nitrilase activity"/>
    <property type="evidence" value="ECO:0007669"/>
    <property type="project" value="TreeGrafter"/>
</dbReference>